<evidence type="ECO:0000313" key="2">
    <source>
        <dbReference type="EMBL" id="QHU29189.1"/>
    </source>
</evidence>
<evidence type="ECO:0008006" key="3">
    <source>
        <dbReference type="Google" id="ProtNLM"/>
    </source>
</evidence>
<organism evidence="2">
    <name type="scientific">viral metagenome</name>
    <dbReference type="NCBI Taxonomy" id="1070528"/>
    <lineage>
        <taxon>unclassified sequences</taxon>
        <taxon>metagenomes</taxon>
        <taxon>organismal metagenomes</taxon>
    </lineage>
</organism>
<accession>A0A6C0LE11</accession>
<proteinExistence type="predicted"/>
<feature type="coiled-coil region" evidence="1">
    <location>
        <begin position="122"/>
        <end position="149"/>
    </location>
</feature>
<sequence>MAYSLSPPSFGKSMLDLRSKDETLNVGTRWTIEEDNRLVQEIKENKTYEEIALEHKRTVHGIHCRVISHIIYPKIKDADSDMGLISLEYKIDYSLLLRQINKIKMKGTVNKKSKDNDDIPTNKQILEYLKQLENKIDEINSKLDNLEYLR</sequence>
<dbReference type="EMBL" id="MN740482">
    <property type="protein sequence ID" value="QHU29189.1"/>
    <property type="molecule type" value="Genomic_DNA"/>
</dbReference>
<protein>
    <recommendedName>
        <fullName evidence="3">Myb-like domain-containing protein</fullName>
    </recommendedName>
</protein>
<name>A0A6C0LE11_9ZZZZ</name>
<reference evidence="2" key="1">
    <citation type="journal article" date="2020" name="Nature">
        <title>Giant virus diversity and host interactions through global metagenomics.</title>
        <authorList>
            <person name="Schulz F."/>
            <person name="Roux S."/>
            <person name="Paez-Espino D."/>
            <person name="Jungbluth S."/>
            <person name="Walsh D.A."/>
            <person name="Denef V.J."/>
            <person name="McMahon K.D."/>
            <person name="Konstantinidis K.T."/>
            <person name="Eloe-Fadrosh E.A."/>
            <person name="Kyrpides N.C."/>
            <person name="Woyke T."/>
        </authorList>
    </citation>
    <scope>NUCLEOTIDE SEQUENCE</scope>
    <source>
        <strain evidence="2">GVMAG-M-3300027804-47</strain>
    </source>
</reference>
<evidence type="ECO:0000256" key="1">
    <source>
        <dbReference type="SAM" id="Coils"/>
    </source>
</evidence>
<keyword evidence="1" id="KW-0175">Coiled coil</keyword>
<dbReference type="AlphaFoldDB" id="A0A6C0LE11"/>